<keyword evidence="8" id="KW-0807">Transducer</keyword>
<dbReference type="InterPro" id="IPR017452">
    <property type="entry name" value="GPCR_Rhodpsn_7TM"/>
</dbReference>
<comment type="subcellular location">
    <subcellularLocation>
        <location evidence="1">Cell membrane</location>
        <topology evidence="1">Multi-pass membrane protein</topology>
    </subcellularLocation>
</comment>
<evidence type="ECO:0000256" key="8">
    <source>
        <dbReference type="ARBA" id="ARBA00023224"/>
    </source>
</evidence>
<keyword evidence="5" id="KW-0297">G-protein coupled receptor</keyword>
<dbReference type="GO" id="GO:0005886">
    <property type="term" value="C:plasma membrane"/>
    <property type="evidence" value="ECO:0007669"/>
    <property type="project" value="UniProtKB-SubCell"/>
</dbReference>
<dbReference type="Gene3D" id="1.20.1070.10">
    <property type="entry name" value="Rhodopsin 7-helix transmembrane proteins"/>
    <property type="match status" value="1"/>
</dbReference>
<feature type="transmembrane region" description="Helical" evidence="10">
    <location>
        <begin position="20"/>
        <end position="41"/>
    </location>
</feature>
<feature type="transmembrane region" description="Helical" evidence="10">
    <location>
        <begin position="251"/>
        <end position="273"/>
    </location>
</feature>
<name>A0A9X0D1Y7_9CNID</name>
<gene>
    <name evidence="12" type="primary">Htr4_2</name>
    <name evidence="12" type="ORF">OS493_026837</name>
</gene>
<feature type="compositionally biased region" description="Polar residues" evidence="9">
    <location>
        <begin position="359"/>
        <end position="372"/>
    </location>
</feature>
<evidence type="ECO:0000256" key="6">
    <source>
        <dbReference type="ARBA" id="ARBA00023136"/>
    </source>
</evidence>
<dbReference type="InterPro" id="IPR000276">
    <property type="entry name" value="GPCR_Rhodpsn"/>
</dbReference>
<comment type="caution">
    <text evidence="12">The sequence shown here is derived from an EMBL/GenBank/DDBJ whole genome shotgun (WGS) entry which is preliminary data.</text>
</comment>
<dbReference type="PRINTS" id="PR00237">
    <property type="entry name" value="GPCRRHODOPSN"/>
</dbReference>
<evidence type="ECO:0000256" key="5">
    <source>
        <dbReference type="ARBA" id="ARBA00023040"/>
    </source>
</evidence>
<dbReference type="AlphaFoldDB" id="A0A9X0D1Y7"/>
<dbReference type="PANTHER" id="PTHR24249">
    <property type="entry name" value="HISTAMINE RECEPTOR-RELATED G-PROTEIN COUPLED RECEPTOR"/>
    <property type="match status" value="1"/>
</dbReference>
<evidence type="ECO:0000256" key="10">
    <source>
        <dbReference type="SAM" id="Phobius"/>
    </source>
</evidence>
<sequence>MYMWPTEVLKGLLNEARSLVANMAIIQLIVAFRAIVDVIGLPGNLLVIATVSVERRFHTVPYVLLASLAVSDELCLTAINTYTLDCMIQAKWLYSETVCHLHSYFSRYFYINTVLHLVAVSYERYRAIVKEPMTYDGTMSKYKMMYMALLWIIPIPLCIGPFFGWGAYVYNPNLFLCEQGWSVQSESQMGITVFFGVLFFALPFLFILFLNWSIFKTASRIQQNELVPQHMLNSNESQNEAVARRIRDRKAAVDVSIVVGAFLVCFIPIWTVGVCRQTMKNTEDVPVLAIMIAYAIMMVNSMVNPIIYSIRKQAFRDGVKKMMRRIGFLPRSNTGDNGIMNRNEIGTNNQGRSDALPLGTSSMQQQSPIQTQ</sequence>
<keyword evidence="6 10" id="KW-0472">Membrane</keyword>
<dbReference type="OrthoDB" id="9444602at2759"/>
<evidence type="ECO:0000256" key="7">
    <source>
        <dbReference type="ARBA" id="ARBA00023170"/>
    </source>
</evidence>
<dbReference type="CDD" id="cd00637">
    <property type="entry name" value="7tm_classA_rhodopsin-like"/>
    <property type="match status" value="1"/>
</dbReference>
<dbReference type="SUPFAM" id="SSF81321">
    <property type="entry name" value="Family A G protein-coupled receptor-like"/>
    <property type="match status" value="1"/>
</dbReference>
<reference evidence="12" key="1">
    <citation type="submission" date="2023-01" db="EMBL/GenBank/DDBJ databases">
        <title>Genome assembly of the deep-sea coral Lophelia pertusa.</title>
        <authorList>
            <person name="Herrera S."/>
            <person name="Cordes E."/>
        </authorList>
    </citation>
    <scope>NUCLEOTIDE SEQUENCE</scope>
    <source>
        <strain evidence="12">USNM1676648</strain>
        <tissue evidence="12">Polyp</tissue>
    </source>
</reference>
<feature type="transmembrane region" description="Helical" evidence="10">
    <location>
        <begin position="190"/>
        <end position="212"/>
    </location>
</feature>
<evidence type="ECO:0000256" key="9">
    <source>
        <dbReference type="SAM" id="MobiDB-lite"/>
    </source>
</evidence>
<evidence type="ECO:0000256" key="1">
    <source>
        <dbReference type="ARBA" id="ARBA00004651"/>
    </source>
</evidence>
<keyword evidence="4 10" id="KW-1133">Transmembrane helix</keyword>
<dbReference type="PROSITE" id="PS50262">
    <property type="entry name" value="G_PROTEIN_RECEP_F1_2"/>
    <property type="match status" value="1"/>
</dbReference>
<accession>A0A9X0D1Y7</accession>
<feature type="domain" description="G-protein coupled receptors family 1 profile" evidence="11">
    <location>
        <begin position="43"/>
        <end position="308"/>
    </location>
</feature>
<evidence type="ECO:0000313" key="12">
    <source>
        <dbReference type="EMBL" id="KAJ7383651.1"/>
    </source>
</evidence>
<feature type="transmembrane region" description="Helical" evidence="10">
    <location>
        <begin position="146"/>
        <end position="170"/>
    </location>
</feature>
<dbReference type="GO" id="GO:0004930">
    <property type="term" value="F:G protein-coupled receptor activity"/>
    <property type="evidence" value="ECO:0007669"/>
    <property type="project" value="UniProtKB-KW"/>
</dbReference>
<keyword evidence="13" id="KW-1185">Reference proteome</keyword>
<keyword evidence="3 10" id="KW-0812">Transmembrane</keyword>
<feature type="transmembrane region" description="Helical" evidence="10">
    <location>
        <begin position="285"/>
        <end position="307"/>
    </location>
</feature>
<protein>
    <submittedName>
        <fullName evidence="12">Serpentine type 7TM GPCR chemoreceptor Srx</fullName>
    </submittedName>
</protein>
<proteinExistence type="predicted"/>
<keyword evidence="2" id="KW-1003">Cell membrane</keyword>
<dbReference type="InterPro" id="IPR050569">
    <property type="entry name" value="TAAR"/>
</dbReference>
<dbReference type="Pfam" id="PF00001">
    <property type="entry name" value="7tm_1"/>
    <property type="match status" value="1"/>
</dbReference>
<evidence type="ECO:0000259" key="11">
    <source>
        <dbReference type="PROSITE" id="PS50262"/>
    </source>
</evidence>
<dbReference type="PANTHER" id="PTHR24249:SF372">
    <property type="entry name" value="G-PROTEIN COUPLED RECEPTORS FAMILY 1 PROFILE DOMAIN-CONTAINING PROTEIN"/>
    <property type="match status" value="1"/>
</dbReference>
<dbReference type="Proteomes" id="UP001163046">
    <property type="component" value="Unassembled WGS sequence"/>
</dbReference>
<dbReference type="EMBL" id="MU825896">
    <property type="protein sequence ID" value="KAJ7383651.1"/>
    <property type="molecule type" value="Genomic_DNA"/>
</dbReference>
<keyword evidence="7" id="KW-0675">Receptor</keyword>
<evidence type="ECO:0000256" key="4">
    <source>
        <dbReference type="ARBA" id="ARBA00022989"/>
    </source>
</evidence>
<evidence type="ECO:0000313" key="13">
    <source>
        <dbReference type="Proteomes" id="UP001163046"/>
    </source>
</evidence>
<organism evidence="12 13">
    <name type="scientific">Desmophyllum pertusum</name>
    <dbReference type="NCBI Taxonomy" id="174260"/>
    <lineage>
        <taxon>Eukaryota</taxon>
        <taxon>Metazoa</taxon>
        <taxon>Cnidaria</taxon>
        <taxon>Anthozoa</taxon>
        <taxon>Hexacorallia</taxon>
        <taxon>Scleractinia</taxon>
        <taxon>Caryophylliina</taxon>
        <taxon>Caryophylliidae</taxon>
        <taxon>Desmophyllum</taxon>
    </lineage>
</organism>
<evidence type="ECO:0000256" key="2">
    <source>
        <dbReference type="ARBA" id="ARBA00022475"/>
    </source>
</evidence>
<evidence type="ECO:0000256" key="3">
    <source>
        <dbReference type="ARBA" id="ARBA00022692"/>
    </source>
</evidence>
<feature type="region of interest" description="Disordered" evidence="9">
    <location>
        <begin position="334"/>
        <end position="372"/>
    </location>
</feature>